<dbReference type="SMART" id="SM00602">
    <property type="entry name" value="VPS10"/>
    <property type="match status" value="2"/>
</dbReference>
<comment type="similarity">
    <text evidence="4">Belongs to the SAICAR synthetase family.</text>
</comment>
<dbReference type="GO" id="GO:0005794">
    <property type="term" value="C:Golgi apparatus"/>
    <property type="evidence" value="ECO:0007669"/>
    <property type="project" value="TreeGrafter"/>
</dbReference>
<dbReference type="Gene3D" id="2.130.10.10">
    <property type="entry name" value="YVTN repeat-like/Quinoprotein amine dehydrogenase"/>
    <property type="match status" value="2"/>
</dbReference>
<dbReference type="PROSITE" id="PS51387">
    <property type="entry name" value="FAD_PCMH"/>
    <property type="match status" value="1"/>
</dbReference>
<dbReference type="Gene3D" id="3.30.470.20">
    <property type="entry name" value="ATP-grasp fold, B domain"/>
    <property type="match status" value="1"/>
</dbReference>
<dbReference type="PROSITE" id="PS01058">
    <property type="entry name" value="SAICAR_SYNTHETASE_2"/>
    <property type="match status" value="1"/>
</dbReference>
<dbReference type="InterPro" id="IPR012951">
    <property type="entry name" value="BBE"/>
</dbReference>
<evidence type="ECO:0000256" key="7">
    <source>
        <dbReference type="ARBA" id="ARBA00022737"/>
    </source>
</evidence>
<dbReference type="InterPro" id="IPR028923">
    <property type="entry name" value="SAICAR_synt/ADE2_N"/>
</dbReference>
<dbReference type="UniPathway" id="UPA00074">
    <property type="reaction ID" value="UER00131"/>
</dbReference>
<dbReference type="SUPFAM" id="SSF56104">
    <property type="entry name" value="SAICAR synthase-like"/>
    <property type="match status" value="1"/>
</dbReference>
<dbReference type="InterPro" id="IPR036318">
    <property type="entry name" value="FAD-bd_PCMH-like_sf"/>
</dbReference>
<dbReference type="GO" id="GO:0016020">
    <property type="term" value="C:membrane"/>
    <property type="evidence" value="ECO:0007669"/>
    <property type="project" value="UniProtKB-SubCell"/>
</dbReference>
<dbReference type="EC" id="6.3.2.6" evidence="5"/>
<organism evidence="15 16">
    <name type="scientific">Tetrapyrgos nigripes</name>
    <dbReference type="NCBI Taxonomy" id="182062"/>
    <lineage>
        <taxon>Eukaryota</taxon>
        <taxon>Fungi</taxon>
        <taxon>Dikarya</taxon>
        <taxon>Basidiomycota</taxon>
        <taxon>Agaricomycotina</taxon>
        <taxon>Agaricomycetes</taxon>
        <taxon>Agaricomycetidae</taxon>
        <taxon>Agaricales</taxon>
        <taxon>Marasmiineae</taxon>
        <taxon>Marasmiaceae</taxon>
        <taxon>Tetrapyrgos</taxon>
    </lineage>
</organism>
<evidence type="ECO:0000256" key="1">
    <source>
        <dbReference type="ARBA" id="ARBA00004370"/>
    </source>
</evidence>
<dbReference type="Gene3D" id="2.10.70.80">
    <property type="match status" value="1"/>
</dbReference>
<keyword evidence="7" id="KW-0677">Repeat</keyword>
<keyword evidence="9" id="KW-0658">Purine biosynthesis</keyword>
<feature type="domain" description="FAD-binding PCMH-type" evidence="14">
    <location>
        <begin position="1805"/>
        <end position="1985"/>
    </location>
</feature>
<dbReference type="GO" id="GO:0005524">
    <property type="term" value="F:ATP binding"/>
    <property type="evidence" value="ECO:0007669"/>
    <property type="project" value="UniProtKB-KW"/>
</dbReference>
<dbReference type="Pfam" id="PF01259">
    <property type="entry name" value="SAICAR_synt"/>
    <property type="match status" value="1"/>
</dbReference>
<keyword evidence="10" id="KW-0067">ATP-binding</keyword>
<comment type="caution">
    <text evidence="15">The sequence shown here is derived from an EMBL/GenBank/DDBJ whole genome shotgun (WGS) entry which is preliminary data.</text>
</comment>
<dbReference type="PANTHER" id="PTHR12106:SF27">
    <property type="entry name" value="SORTILIN-RELATED RECEPTOR"/>
    <property type="match status" value="1"/>
</dbReference>
<dbReference type="CDD" id="cd01414">
    <property type="entry name" value="SAICAR_synt_Sc"/>
    <property type="match status" value="1"/>
</dbReference>
<dbReference type="NCBIfam" id="NF010568">
    <property type="entry name" value="PRK13961.1"/>
    <property type="match status" value="1"/>
</dbReference>
<evidence type="ECO:0000256" key="10">
    <source>
        <dbReference type="ARBA" id="ARBA00022840"/>
    </source>
</evidence>
<evidence type="ECO:0000256" key="5">
    <source>
        <dbReference type="ARBA" id="ARBA00012217"/>
    </source>
</evidence>
<evidence type="ECO:0000256" key="9">
    <source>
        <dbReference type="ARBA" id="ARBA00022755"/>
    </source>
</evidence>
<dbReference type="InterPro" id="IPR018236">
    <property type="entry name" value="SAICAR_synthetase_CS"/>
</dbReference>
<evidence type="ECO:0000259" key="14">
    <source>
        <dbReference type="PROSITE" id="PS51387"/>
    </source>
</evidence>
<dbReference type="InterPro" id="IPR016166">
    <property type="entry name" value="FAD-bd_PCMH"/>
</dbReference>
<keyword evidence="12" id="KW-0325">Glycoprotein</keyword>
<dbReference type="EMBL" id="JAACJM010000062">
    <property type="protein sequence ID" value="KAF5353743.1"/>
    <property type="molecule type" value="Genomic_DNA"/>
</dbReference>
<dbReference type="InterPro" id="IPR006094">
    <property type="entry name" value="Oxid_FAD_bind_N"/>
</dbReference>
<dbReference type="PROSITE" id="PS01057">
    <property type="entry name" value="SAICAR_SYNTHETASE_1"/>
    <property type="match status" value="1"/>
</dbReference>
<evidence type="ECO:0000256" key="3">
    <source>
        <dbReference type="ARBA" id="ARBA00005466"/>
    </source>
</evidence>
<dbReference type="InterPro" id="IPR006581">
    <property type="entry name" value="VPS10"/>
</dbReference>
<dbReference type="FunFam" id="3.30.470.20:FF:000015">
    <property type="entry name" value="Phosphoribosylaminoimidazole-succinocarboxamide synthase"/>
    <property type="match status" value="1"/>
</dbReference>
<dbReference type="GO" id="GO:0016491">
    <property type="term" value="F:oxidoreductase activity"/>
    <property type="evidence" value="ECO:0007669"/>
    <property type="project" value="InterPro"/>
</dbReference>
<evidence type="ECO:0000256" key="6">
    <source>
        <dbReference type="ARBA" id="ARBA00022598"/>
    </source>
</evidence>
<evidence type="ECO:0000313" key="16">
    <source>
        <dbReference type="Proteomes" id="UP000559256"/>
    </source>
</evidence>
<dbReference type="SUPFAM" id="SSF56176">
    <property type="entry name" value="FAD-binding/transporter-associated domain-like"/>
    <property type="match status" value="1"/>
</dbReference>
<dbReference type="GO" id="GO:0006896">
    <property type="term" value="P:Golgi to vacuole transport"/>
    <property type="evidence" value="ECO:0007669"/>
    <property type="project" value="TreeGrafter"/>
</dbReference>
<keyword evidence="11" id="KW-0472">Membrane</keyword>
<dbReference type="Gene3D" id="3.30.60.270">
    <property type="match status" value="2"/>
</dbReference>
<dbReference type="InterPro" id="IPR015943">
    <property type="entry name" value="WD40/YVTN_repeat-like_dom_sf"/>
</dbReference>
<keyword evidence="8" id="KW-0547">Nucleotide-binding</keyword>
<comment type="similarity">
    <text evidence="3">Belongs to the oxygen-dependent FAD-linked oxidoreductase family.</text>
</comment>
<dbReference type="NCBIfam" id="TIGR00081">
    <property type="entry name" value="purC"/>
    <property type="match status" value="1"/>
</dbReference>
<dbReference type="Pfam" id="PF15901">
    <property type="entry name" value="Sortilin_C"/>
    <property type="match status" value="2"/>
</dbReference>
<proteinExistence type="inferred from homology"/>
<evidence type="ECO:0000256" key="11">
    <source>
        <dbReference type="ARBA" id="ARBA00023136"/>
    </source>
</evidence>
<dbReference type="InterPro" id="IPR016169">
    <property type="entry name" value="FAD-bd_PCMH_sub2"/>
</dbReference>
<dbReference type="HAMAP" id="MF_00137">
    <property type="entry name" value="SAICAR_synth"/>
    <property type="match status" value="1"/>
</dbReference>
<dbReference type="Gene3D" id="3.30.465.10">
    <property type="match status" value="2"/>
</dbReference>
<evidence type="ECO:0000256" key="2">
    <source>
        <dbReference type="ARBA" id="ARBA00004672"/>
    </source>
</evidence>
<dbReference type="Pfam" id="PF08031">
    <property type="entry name" value="BBE"/>
    <property type="match status" value="1"/>
</dbReference>
<dbReference type="GO" id="GO:0006623">
    <property type="term" value="P:protein targeting to vacuole"/>
    <property type="evidence" value="ECO:0007669"/>
    <property type="project" value="TreeGrafter"/>
</dbReference>
<gene>
    <name evidence="15" type="ORF">D9758_008630</name>
</gene>
<dbReference type="GO" id="GO:0006189">
    <property type="term" value="P:'de novo' IMP biosynthetic process"/>
    <property type="evidence" value="ECO:0007669"/>
    <property type="project" value="UniProtKB-UniPathway"/>
</dbReference>
<dbReference type="InterPro" id="IPR031778">
    <property type="entry name" value="Sortilin_N"/>
</dbReference>
<accession>A0A8H5FYT9</accession>
<evidence type="ECO:0000313" key="15">
    <source>
        <dbReference type="EMBL" id="KAF5353743.1"/>
    </source>
</evidence>
<keyword evidence="16" id="KW-1185">Reference proteome</keyword>
<evidence type="ECO:0000256" key="12">
    <source>
        <dbReference type="ARBA" id="ARBA00023180"/>
    </source>
</evidence>
<name>A0A8H5FYT9_9AGAR</name>
<dbReference type="SUPFAM" id="SSF110296">
    <property type="entry name" value="Oligoxyloglucan reducing end-specific cellobiohydrolase"/>
    <property type="match status" value="2"/>
</dbReference>
<dbReference type="GO" id="GO:0005829">
    <property type="term" value="C:cytosol"/>
    <property type="evidence" value="ECO:0007669"/>
    <property type="project" value="GOC"/>
</dbReference>
<dbReference type="InterPro" id="IPR001636">
    <property type="entry name" value="SAICAR_synth"/>
</dbReference>
<keyword evidence="6" id="KW-0436">Ligase</keyword>
<comment type="pathway">
    <text evidence="2">Purine metabolism; IMP biosynthesis via de novo pathway; 5-amino-1-(5-phospho-D-ribosyl)imidazole-4-carboxamide from 5-amino-1-(5-phospho-D-ribosyl)imidazole-4-carboxylate: step 1/2.</text>
</comment>
<dbReference type="GO" id="GO:0006895">
    <property type="term" value="P:Golgi to endosome transport"/>
    <property type="evidence" value="ECO:0007669"/>
    <property type="project" value="TreeGrafter"/>
</dbReference>
<comment type="subcellular location">
    <subcellularLocation>
        <location evidence="1">Membrane</location>
    </subcellularLocation>
</comment>
<dbReference type="Pfam" id="PF01565">
    <property type="entry name" value="FAD_binding_4"/>
    <property type="match status" value="1"/>
</dbReference>
<dbReference type="OrthoDB" id="443634at2759"/>
<evidence type="ECO:0000256" key="8">
    <source>
        <dbReference type="ARBA" id="ARBA00022741"/>
    </source>
</evidence>
<dbReference type="GO" id="GO:0071949">
    <property type="term" value="F:FAD binding"/>
    <property type="evidence" value="ECO:0007669"/>
    <property type="project" value="InterPro"/>
</dbReference>
<dbReference type="GO" id="GO:0004639">
    <property type="term" value="F:phosphoribosylaminoimidazolesuccinocarboxamide synthase activity"/>
    <property type="evidence" value="ECO:0007669"/>
    <property type="project" value="UniProtKB-EC"/>
</dbReference>
<dbReference type="Pfam" id="PF15902">
    <property type="entry name" value="Sortilin-Vps10"/>
    <property type="match status" value="2"/>
</dbReference>
<dbReference type="InterPro" id="IPR050310">
    <property type="entry name" value="VPS10-sortilin"/>
</dbReference>
<sequence>MTALITTDLPGLTLLSKGKVRDIYTTSSPDHLLFIATDRISAYDVILRNGIPDKGKLLTQLSLFWFSKLAHIIPNHLVTANIDEMPEEVKRFREQLEGRTMLVKKAKVIPLEVIVRGYITGSAWSEYKKSGTMHGIPLPSGLIESQKLPEPLCTPSTKAEQGAHDENISPEKAASIIGQSLYDQISKTALKVYTEAAEYALTKGVILADTKFEFGLVSSPSGEEQLILIDEVLTPDSSRYWPSEGYEPGKSQPSFDKQYLRDCLFETLPNHFFFFKNASNVAYFDTVHGNVYVSQDEGKSWITANGIPRHEAVKFVAHPFEKRLAFVLTDSTRHYRTDDEGKTWMPFDIPVPPSRRSKPLSFHAKHPGYILYRGDVCHDQGCYYDETYYTKDAFKDHQWSIAGHDTSHCQFAHSNPNFAPDAHDDLIYCVKSQNSGVSSSRRLFSSTDFFVTQQSDDYLGLGDDVGTVVSFDITSNFAVVGLQSWQWGDFDLVEEVSFHVTTDTKTWNKARFTLKSYDSPFKEKTYNVFQATGDSLAIDVVIESKGRVGSLFVSDADGTSFVESLSYTNMDAMGHLDYEPIHEVDGVLLAHTILDLLAVGRPGGPGIQSVVSHDNGHTWHRLLAPSHDSNGKKVDCDPADQLGCSLHLHTSSSASSSGSDHGVSSVAPGVVMRAGSIGRTLAPYEECDMFLSTDAGLTWEKTLRKPHLYAFGDSGSILVGVNDVDRVDYLVYSMDTGKTWFKYDLGIWIRAKELINVPDVTAQNFLLTAEVVSQDHADDLGLFMLIHLDFSGIRTRKCEEKDFEQWYPRGKNSECSMGRQQWYARRKLHTDCYVGGLLLDFGRSGDSGNCECSDADFECDYNYVFDASRNSCLPVALEMEPIPASICKFPGQTYLAASGWRKIAGNTCVMGVQKDAKMEKECPPAVPAEGEVLHQTFVFPSEIAGQAYFGYSEAILVRLHDGSIWQSHNEGFTWVQILPEERFIAFYHHPNYYERAYLITNKAYFYFTEDSGQIWKKITTPAPPSTFNTHAQALKFQGAHYSDYLIWLGNVDCESEIGNMSGSCHAEAWYSRDNGKTWHFVERYVDECVWGVEAKFSQDHSQIICSSYTTRDGPQAALSDSSLQLVAGRSFYTSKWKLFDNVAWFGLGLVAEAMPSNSHQLHVSRNDAPFVLAKIPHNLELRNNSYMYSVLYAFTTSLFLHVETSLQSSSPLFGDILKSDSSGKEFVVSAANVNRDERYVDFQEVIGLNVIKLINLVVNPYDAAQTGVKILQTRISFDDGINWKYLNPPRQDSLGNPYACSNFGCSLHLHSFTSNATQYSYEPVGLLIAVGNVGRQLTSYAASDTFLSRDGGFTWEEIYKGPHRWVTGDHGAILVMANDLEPTDHIVYSTNEGLTWSKHTFAQEKMRVKEIVTVHNRDSRRFIMFGEYRSQPSKTMAVYLDLSTITSWPCDTYHMDGNSDFEWWRPRVGPDQGCFKEFQIFYPRRIRESNCVVGPSIQWPRISTSQCACTRADFECEFGYIMDSHGYCAPINNTLPRLEADSEGQCFANGIRQEEWYERTSYRKNSWSICQGGRRLDRGTSHPCDSPTSASSFKSWRKFGLGLFAFFATRRKRSGTIQLSADEESSVSGSVASMGPKPLSVVGRTYVWVVSRGFAGAVWAFSFCITSVQKKHPDGKRRIPNFSSLPGTMRDIRVFRTCLGILTFSLSAIVDDVYSSACKSLPQDPDWPSPKVWHAFNASVDGRLIRTVPIGSPCHDPTFNAEQCQHVRDNWHEVSLHLPSSSSVMAPYFANESCDPFTSPDAQCVIGSYIQYAVNVSTKHHVLKTLDFARKHNIRFVLRNTGHDYLGKSTGMGGLAIWTHYLQDTEWIDDFKSAAYRGPAIKASAGVSVNQMYDLAAQKGYAVVGGDCLTVGFAGGYIQGAGHSSLTSLYGLAADSALEYEVITTDGQFLTASPSKNSDLYWALSGGGGGTYGIVWSATVKVHPDLPVVTVANMSFSATGLSQDLYWEAVSAYLAFTPSFTDAGGYALATYSSANFRVAPLFTPNKTIEEVNALTSPLRIQLDALNINYTYAIASFPGFRAAFAGIPGFQDEPIGTFNFGGRLLPRKLFTNASLPNTVNVLRNITGAGALGYDISMKATIKDKNAPANAVLPAWRNAEKLFITLVPWNDTATHEQMLAARNLVTNVIDPPLKELAPNSGTYLNEANSDEPDWQHSFYGKNYNRLLQIKDKYDPDQMLYGSTAVGGDRWAEDSEGRLCRV</sequence>
<dbReference type="Gene3D" id="3.30.200.20">
    <property type="entry name" value="Phosphorylase Kinase, domain 1"/>
    <property type="match status" value="1"/>
</dbReference>
<protein>
    <recommendedName>
        <fullName evidence="5">phosphoribosylaminoimidazolesuccinocarboxamide synthase</fullName>
        <ecNumber evidence="5">6.3.2.6</ecNumber>
    </recommendedName>
    <alternativeName>
        <fullName evidence="13">SAICAR synthetase</fullName>
    </alternativeName>
</protein>
<reference evidence="15 16" key="1">
    <citation type="journal article" date="2020" name="ISME J.">
        <title>Uncovering the hidden diversity of litter-decomposition mechanisms in mushroom-forming fungi.</title>
        <authorList>
            <person name="Floudas D."/>
            <person name="Bentzer J."/>
            <person name="Ahren D."/>
            <person name="Johansson T."/>
            <person name="Persson P."/>
            <person name="Tunlid A."/>
        </authorList>
    </citation>
    <scope>NUCLEOTIDE SEQUENCE [LARGE SCALE GENOMIC DNA]</scope>
    <source>
        <strain evidence="15 16">CBS 291.85</strain>
    </source>
</reference>
<dbReference type="PANTHER" id="PTHR12106">
    <property type="entry name" value="SORTILIN RELATED"/>
    <property type="match status" value="1"/>
</dbReference>
<evidence type="ECO:0000256" key="13">
    <source>
        <dbReference type="ARBA" id="ARBA00030409"/>
    </source>
</evidence>
<dbReference type="Proteomes" id="UP000559256">
    <property type="component" value="Unassembled WGS sequence"/>
</dbReference>
<evidence type="ECO:0000256" key="4">
    <source>
        <dbReference type="ARBA" id="ARBA00010190"/>
    </source>
</evidence>
<dbReference type="InterPro" id="IPR031777">
    <property type="entry name" value="Sortilin_C"/>
</dbReference>